<dbReference type="CDD" id="cd02042">
    <property type="entry name" value="ParAB_family"/>
    <property type="match status" value="1"/>
</dbReference>
<dbReference type="OrthoDB" id="128708at2"/>
<dbReference type="Gene3D" id="3.40.50.300">
    <property type="entry name" value="P-loop containing nucleotide triphosphate hydrolases"/>
    <property type="match status" value="1"/>
</dbReference>
<evidence type="ECO:0000313" key="3">
    <source>
        <dbReference type="Proteomes" id="UP000305282"/>
    </source>
</evidence>
<dbReference type="Pfam" id="PF01656">
    <property type="entry name" value="CbiA"/>
    <property type="match status" value="1"/>
</dbReference>
<proteinExistence type="predicted"/>
<dbReference type="InterPro" id="IPR027417">
    <property type="entry name" value="P-loop_NTPase"/>
</dbReference>
<dbReference type="InterPro" id="IPR050678">
    <property type="entry name" value="DNA_Partitioning_ATPase"/>
</dbReference>
<dbReference type="PANTHER" id="PTHR13696:SF96">
    <property type="entry name" value="COBQ_COBB_MIND_PARA NUCLEOTIDE BINDING DOMAIN-CONTAINING PROTEIN"/>
    <property type="match status" value="1"/>
</dbReference>
<dbReference type="InterPro" id="IPR002586">
    <property type="entry name" value="CobQ/CobB/MinD/ParA_Nub-bd_dom"/>
</dbReference>
<comment type="caution">
    <text evidence="2">The sequence shown here is derived from an EMBL/GenBank/DDBJ whole genome shotgun (WGS) entry which is preliminary data.</text>
</comment>
<dbReference type="RefSeq" id="WP_136447268.1">
    <property type="nucleotide sequence ID" value="NZ_SSXH01000086.1"/>
</dbReference>
<feature type="domain" description="CobQ/CobB/MinD/ParA nucleotide binding" evidence="1">
    <location>
        <begin position="7"/>
        <end position="170"/>
    </location>
</feature>
<evidence type="ECO:0000313" key="2">
    <source>
        <dbReference type="EMBL" id="THJ75380.1"/>
    </source>
</evidence>
<gene>
    <name evidence="2" type="ORF">E7Y31_05780</name>
</gene>
<dbReference type="SUPFAM" id="SSF52540">
    <property type="entry name" value="P-loop containing nucleoside triphosphate hydrolases"/>
    <property type="match status" value="1"/>
</dbReference>
<name>A0A4S5ETH0_9ACTN</name>
<organism evidence="2 3">
    <name type="scientific">Candidatus Frankia alpina</name>
    <dbReference type="NCBI Taxonomy" id="2699483"/>
    <lineage>
        <taxon>Bacteria</taxon>
        <taxon>Bacillati</taxon>
        <taxon>Actinomycetota</taxon>
        <taxon>Actinomycetes</taxon>
        <taxon>Frankiales</taxon>
        <taxon>Frankiaceae</taxon>
        <taxon>Frankia</taxon>
    </lineage>
</organism>
<protein>
    <submittedName>
        <fullName evidence="2">ParA family protein</fullName>
    </submittedName>
</protein>
<sequence length="209" mass="22044">MVSTVRITIGNLKGGVAKTTTAMHLAAGLPGRVLLVDADPQASTALDWSTSAGDAWPDRIVVVPWPQADLARRVRAVADDYDHLVIDTGGEDDSILAAALMVADELVIPVAPSPLDLRRLPATFALAARVDAVSPVSARVLLVKVRRNTASARDSRALLEDMGLPVMESSVSLWEQYIQAFGALPVDLGEYADVLAELAAPDDAEQVAG</sequence>
<dbReference type="PANTHER" id="PTHR13696">
    <property type="entry name" value="P-LOOP CONTAINING NUCLEOSIDE TRIPHOSPHATE HYDROLASE"/>
    <property type="match status" value="1"/>
</dbReference>
<accession>A0A4S5ETH0</accession>
<dbReference type="EMBL" id="SSXH01000086">
    <property type="protein sequence ID" value="THJ75380.1"/>
    <property type="molecule type" value="Genomic_DNA"/>
</dbReference>
<dbReference type="PIRSF" id="PIRSF009320">
    <property type="entry name" value="Nuc_binding_HP_1000"/>
    <property type="match status" value="1"/>
</dbReference>
<keyword evidence="3" id="KW-1185">Reference proteome</keyword>
<reference evidence="2 3" key="1">
    <citation type="submission" date="2019-04" db="EMBL/GenBank/DDBJ databases">
        <title>Draft genome sequences for three unisolated Alnus-infective Frankia Sp+ strains, AgTrS, AiOr and AvVan, the first sequenced Frankia strains able to sporulate in-planta.</title>
        <authorList>
            <person name="Bethencourt L."/>
            <person name="Vautrin F."/>
            <person name="Taib N."/>
            <person name="Dubost A."/>
            <person name="Castro-Garcia L."/>
            <person name="Imbaud O."/>
            <person name="Abrouk D."/>
            <person name="Fournier P."/>
            <person name="Briolay J."/>
            <person name="Nguyen A."/>
            <person name="Normand P."/>
            <person name="Fernandez M.P."/>
            <person name="Brochier-Armanet C."/>
            <person name="Herrera-Belaroussi A."/>
        </authorList>
    </citation>
    <scope>NUCLEOTIDE SEQUENCE [LARGE SCALE GENOMIC DNA]</scope>
    <source>
        <strain evidence="2 3">AvVan</strain>
    </source>
</reference>
<dbReference type="AlphaFoldDB" id="A0A4S5ETH0"/>
<dbReference type="Proteomes" id="UP000305282">
    <property type="component" value="Unassembled WGS sequence"/>
</dbReference>
<evidence type="ECO:0000259" key="1">
    <source>
        <dbReference type="Pfam" id="PF01656"/>
    </source>
</evidence>